<dbReference type="AlphaFoldDB" id="A0A811YSI1"/>
<dbReference type="PANTHER" id="PTHR22904:SF523">
    <property type="entry name" value="STRESS-INDUCED-PHOSPHOPROTEIN 1"/>
    <property type="match status" value="1"/>
</dbReference>
<keyword evidence="2" id="KW-0802">TPR repeat</keyword>
<dbReference type="SUPFAM" id="SSF48452">
    <property type="entry name" value="TPR-like"/>
    <property type="match status" value="3"/>
</dbReference>
<dbReference type="PANTHER" id="PTHR22904">
    <property type="entry name" value="TPR REPEAT CONTAINING PROTEIN"/>
    <property type="match status" value="1"/>
</dbReference>
<evidence type="ECO:0000256" key="3">
    <source>
        <dbReference type="SAM" id="MobiDB-lite"/>
    </source>
</evidence>
<evidence type="ECO:0000256" key="2">
    <source>
        <dbReference type="ARBA" id="ARBA00022803"/>
    </source>
</evidence>
<dbReference type="Proteomes" id="UP000645828">
    <property type="component" value="Unassembled WGS sequence"/>
</dbReference>
<gene>
    <name evidence="4" type="ORF">NYPRO_LOCUS12044</name>
    <name evidence="5" type="ORF">NYPRO_LOCUS21066</name>
</gene>
<evidence type="ECO:0000256" key="1">
    <source>
        <dbReference type="ARBA" id="ARBA00022737"/>
    </source>
</evidence>
<evidence type="ECO:0000313" key="5">
    <source>
        <dbReference type="EMBL" id="CAD7688273.1"/>
    </source>
</evidence>
<dbReference type="GO" id="GO:0051879">
    <property type="term" value="F:Hsp90 protein binding"/>
    <property type="evidence" value="ECO:0007669"/>
    <property type="project" value="TreeGrafter"/>
</dbReference>
<dbReference type="Gene3D" id="1.25.40.10">
    <property type="entry name" value="Tetratricopeptide repeat domain"/>
    <property type="match status" value="2"/>
</dbReference>
<keyword evidence="6" id="KW-1185">Reference proteome</keyword>
<dbReference type="Gene3D" id="1.10.260.100">
    <property type="match status" value="1"/>
</dbReference>
<keyword evidence="1" id="KW-0677">Repeat</keyword>
<evidence type="ECO:0000313" key="6">
    <source>
        <dbReference type="Proteomes" id="UP000645828"/>
    </source>
</evidence>
<accession>A0A811YSI1</accession>
<sequence length="371" mass="42825">MEQVNELKEKGNKTLRADNIHDALQCYSEAINNHSAAYAKKGDYQKAYKDGLNNPQLKESLQNMEARLAEQKFMNLFNMPNLYQKLESYPRTRMLLDPQIMTTLSVLLGVNLNNMNEEKEVGTPPPTPPPMKDTKPEPMEQDILENKKQMLKEKDLKHYDRAEDLDQINMTYMTNQEAVYLGSLGGSARGNYSKCWELCEKAIEIAKPYAQIGNSYFKEEKYKDAIHFHNKEILNEQEWLAYINPDLALQVKNKDNESACYPKLLGFQLAFKNCEECIQLEPVFISGYTWKAAALEVLDLDSNCKEAADVYQHCMMAQYKCHHSPEDMNDPAMRLILEQMQNDPQMFSKHLKNHVIAHIQKLMDVSLIAIQ</sequence>
<reference evidence="4" key="1">
    <citation type="submission" date="2020-12" db="EMBL/GenBank/DDBJ databases">
        <authorList>
            <consortium name="Molecular Ecology Group"/>
        </authorList>
    </citation>
    <scope>NUCLEOTIDE SEQUENCE</scope>
    <source>
        <strain evidence="4">TBG_1078</strain>
    </source>
</reference>
<comment type="caution">
    <text evidence="4">The sequence shown here is derived from an EMBL/GenBank/DDBJ whole genome shotgun (WGS) entry which is preliminary data.</text>
</comment>
<organism evidence="4 6">
    <name type="scientific">Nyctereutes procyonoides</name>
    <name type="common">Raccoon dog</name>
    <name type="synonym">Canis procyonoides</name>
    <dbReference type="NCBI Taxonomy" id="34880"/>
    <lineage>
        <taxon>Eukaryota</taxon>
        <taxon>Metazoa</taxon>
        <taxon>Chordata</taxon>
        <taxon>Craniata</taxon>
        <taxon>Vertebrata</taxon>
        <taxon>Euteleostomi</taxon>
        <taxon>Mammalia</taxon>
        <taxon>Eutheria</taxon>
        <taxon>Laurasiatheria</taxon>
        <taxon>Carnivora</taxon>
        <taxon>Caniformia</taxon>
        <taxon>Canidae</taxon>
        <taxon>Nyctereutes</taxon>
    </lineage>
</organism>
<protein>
    <submittedName>
        <fullName evidence="4">(raccoon dog) hypothetical protein</fullName>
    </submittedName>
</protein>
<proteinExistence type="predicted"/>
<name>A0A811YSI1_NYCPR</name>
<dbReference type="EMBL" id="CAJHUB010000765">
    <property type="protein sequence ID" value="CAD7688273.1"/>
    <property type="molecule type" value="Genomic_DNA"/>
</dbReference>
<dbReference type="InterPro" id="IPR011990">
    <property type="entry name" value="TPR-like_helical_dom_sf"/>
</dbReference>
<dbReference type="EMBL" id="CAJHUB010000711">
    <property type="protein sequence ID" value="CAD7679245.1"/>
    <property type="molecule type" value="Genomic_DNA"/>
</dbReference>
<feature type="region of interest" description="Disordered" evidence="3">
    <location>
        <begin position="116"/>
        <end position="135"/>
    </location>
</feature>
<evidence type="ECO:0000313" key="4">
    <source>
        <dbReference type="EMBL" id="CAD7679245.1"/>
    </source>
</evidence>